<accession>A0A0D3JHI5</accession>
<dbReference type="RefSeq" id="XP_005775399.1">
    <property type="nucleotide sequence ID" value="XM_005775342.1"/>
</dbReference>
<sequence>MRAGTKHERHRGARLCRVRAALRDHTRDGVGVSVALPPCSDYGAVLRGWPQGTRNTAG</sequence>
<name>A0A0D3JHI5_EMIH1</name>
<evidence type="ECO:0000313" key="1">
    <source>
        <dbReference type="EnsemblProtists" id="EOD22970"/>
    </source>
</evidence>
<dbReference type="AlphaFoldDB" id="A0A0D3JHI5"/>
<reference evidence="1" key="2">
    <citation type="submission" date="2024-10" db="UniProtKB">
        <authorList>
            <consortium name="EnsemblProtists"/>
        </authorList>
    </citation>
    <scope>IDENTIFICATION</scope>
</reference>
<reference evidence="2" key="1">
    <citation type="journal article" date="2013" name="Nature">
        <title>Pan genome of the phytoplankton Emiliania underpins its global distribution.</title>
        <authorList>
            <person name="Read B.A."/>
            <person name="Kegel J."/>
            <person name="Klute M.J."/>
            <person name="Kuo A."/>
            <person name="Lefebvre S.C."/>
            <person name="Maumus F."/>
            <person name="Mayer C."/>
            <person name="Miller J."/>
            <person name="Monier A."/>
            <person name="Salamov A."/>
            <person name="Young J."/>
            <person name="Aguilar M."/>
            <person name="Claverie J.M."/>
            <person name="Frickenhaus S."/>
            <person name="Gonzalez K."/>
            <person name="Herman E.K."/>
            <person name="Lin Y.C."/>
            <person name="Napier J."/>
            <person name="Ogata H."/>
            <person name="Sarno A.F."/>
            <person name="Shmutz J."/>
            <person name="Schroeder D."/>
            <person name="de Vargas C."/>
            <person name="Verret F."/>
            <person name="von Dassow P."/>
            <person name="Valentin K."/>
            <person name="Van de Peer Y."/>
            <person name="Wheeler G."/>
            <person name="Dacks J.B."/>
            <person name="Delwiche C.F."/>
            <person name="Dyhrman S.T."/>
            <person name="Glockner G."/>
            <person name="John U."/>
            <person name="Richards T."/>
            <person name="Worden A.Z."/>
            <person name="Zhang X."/>
            <person name="Grigoriev I.V."/>
            <person name="Allen A.E."/>
            <person name="Bidle K."/>
            <person name="Borodovsky M."/>
            <person name="Bowler C."/>
            <person name="Brownlee C."/>
            <person name="Cock J.M."/>
            <person name="Elias M."/>
            <person name="Gladyshev V.N."/>
            <person name="Groth M."/>
            <person name="Guda C."/>
            <person name="Hadaegh A."/>
            <person name="Iglesias-Rodriguez M.D."/>
            <person name="Jenkins J."/>
            <person name="Jones B.M."/>
            <person name="Lawson T."/>
            <person name="Leese F."/>
            <person name="Lindquist E."/>
            <person name="Lobanov A."/>
            <person name="Lomsadze A."/>
            <person name="Malik S.B."/>
            <person name="Marsh M.E."/>
            <person name="Mackinder L."/>
            <person name="Mock T."/>
            <person name="Mueller-Roeber B."/>
            <person name="Pagarete A."/>
            <person name="Parker M."/>
            <person name="Probert I."/>
            <person name="Quesneville H."/>
            <person name="Raines C."/>
            <person name="Rensing S.A."/>
            <person name="Riano-Pachon D.M."/>
            <person name="Richier S."/>
            <person name="Rokitta S."/>
            <person name="Shiraiwa Y."/>
            <person name="Soanes D.M."/>
            <person name="van der Giezen M."/>
            <person name="Wahlund T.M."/>
            <person name="Williams B."/>
            <person name="Wilson W."/>
            <person name="Wolfe G."/>
            <person name="Wurch L.L."/>
        </authorList>
    </citation>
    <scope>NUCLEOTIDE SEQUENCE</scope>
</reference>
<dbReference type="EnsemblProtists" id="EOD22970">
    <property type="protein sequence ID" value="EOD22970"/>
    <property type="gene ID" value="EMIHUDRAFT_447753"/>
</dbReference>
<dbReference type="GeneID" id="17268517"/>
<proteinExistence type="predicted"/>
<dbReference type="Proteomes" id="UP000013827">
    <property type="component" value="Unassembled WGS sequence"/>
</dbReference>
<dbReference type="HOGENOM" id="CLU_2983102_0_0_1"/>
<keyword evidence="2" id="KW-1185">Reference proteome</keyword>
<dbReference type="KEGG" id="ehx:EMIHUDRAFT_447753"/>
<protein>
    <submittedName>
        <fullName evidence="1">Uncharacterized protein</fullName>
    </submittedName>
</protein>
<evidence type="ECO:0000313" key="2">
    <source>
        <dbReference type="Proteomes" id="UP000013827"/>
    </source>
</evidence>
<dbReference type="PaxDb" id="2903-EOD22970"/>
<organism evidence="1 2">
    <name type="scientific">Emiliania huxleyi (strain CCMP1516)</name>
    <dbReference type="NCBI Taxonomy" id="280463"/>
    <lineage>
        <taxon>Eukaryota</taxon>
        <taxon>Haptista</taxon>
        <taxon>Haptophyta</taxon>
        <taxon>Prymnesiophyceae</taxon>
        <taxon>Isochrysidales</taxon>
        <taxon>Noelaerhabdaceae</taxon>
        <taxon>Emiliania</taxon>
    </lineage>
</organism>